<dbReference type="Pfam" id="PF01476">
    <property type="entry name" value="LysM"/>
    <property type="match status" value="1"/>
</dbReference>
<keyword evidence="4" id="KW-1185">Reference proteome</keyword>
<gene>
    <name evidence="3" type="ORF">DS843_23010</name>
</gene>
<feature type="chain" id="PRO_5040862007" evidence="1">
    <location>
        <begin position="21"/>
        <end position="120"/>
    </location>
</feature>
<dbReference type="InterPro" id="IPR036779">
    <property type="entry name" value="LysM_dom_sf"/>
</dbReference>
<accession>A0A9W7KQL3</accession>
<name>A0A9W7KQL3_9PROT</name>
<keyword evidence="1" id="KW-0732">Signal</keyword>
<reference evidence="3 4" key="1">
    <citation type="submission" date="2018-07" db="EMBL/GenBank/DDBJ databases">
        <title>Genome sequence of Azospirillum sp. ATCC 49961.</title>
        <authorList>
            <person name="Sant'Anna F.H."/>
            <person name="Baldani J.I."/>
            <person name="Zilli J.E."/>
            <person name="Reis V.M."/>
            <person name="Hartmann A."/>
            <person name="Cruz L."/>
            <person name="de Souza E.M."/>
            <person name="de Oliveira Pedrosa F."/>
            <person name="Passaglia L.M.P."/>
        </authorList>
    </citation>
    <scope>NUCLEOTIDE SEQUENCE [LARGE SCALE GENOMIC DNA]</scope>
    <source>
        <strain evidence="3 4">ATCC 49961</strain>
    </source>
</reference>
<feature type="domain" description="LysM" evidence="2">
    <location>
        <begin position="74"/>
        <end position="115"/>
    </location>
</feature>
<sequence length="120" mass="12178">MIRSATVIAAALLAACAAEAAQAQVVLYSSPMTTPPAAVVVAPVAPTIAAAPTATVAAPVIYAPGTAPGVRSFYQVKQGGRLQDVARRVRVSLADLVRLNPHLSPRAWLPAGTMVGLPVS</sequence>
<organism evidence="3 4">
    <name type="scientific">Roseomonas genomospecies 6</name>
    <dbReference type="NCBI Taxonomy" id="214106"/>
    <lineage>
        <taxon>Bacteria</taxon>
        <taxon>Pseudomonadati</taxon>
        <taxon>Pseudomonadota</taxon>
        <taxon>Alphaproteobacteria</taxon>
        <taxon>Acetobacterales</taxon>
        <taxon>Roseomonadaceae</taxon>
        <taxon>Roseomonas</taxon>
    </lineage>
</organism>
<dbReference type="AlphaFoldDB" id="A0A9W7KQL3"/>
<dbReference type="OrthoDB" id="9999435at2"/>
<dbReference type="PROSITE" id="PS51257">
    <property type="entry name" value="PROKAR_LIPOPROTEIN"/>
    <property type="match status" value="1"/>
</dbReference>
<dbReference type="CDD" id="cd00118">
    <property type="entry name" value="LysM"/>
    <property type="match status" value="1"/>
</dbReference>
<dbReference type="Proteomes" id="UP000480854">
    <property type="component" value="Unassembled WGS sequence"/>
</dbReference>
<evidence type="ECO:0000313" key="3">
    <source>
        <dbReference type="EMBL" id="KAA0677712.1"/>
    </source>
</evidence>
<evidence type="ECO:0000259" key="2">
    <source>
        <dbReference type="Pfam" id="PF01476"/>
    </source>
</evidence>
<evidence type="ECO:0000256" key="1">
    <source>
        <dbReference type="SAM" id="SignalP"/>
    </source>
</evidence>
<proteinExistence type="predicted"/>
<dbReference type="EMBL" id="QOKW01000022">
    <property type="protein sequence ID" value="KAA0677712.1"/>
    <property type="molecule type" value="Genomic_DNA"/>
</dbReference>
<dbReference type="InterPro" id="IPR018392">
    <property type="entry name" value="LysM"/>
</dbReference>
<evidence type="ECO:0000313" key="4">
    <source>
        <dbReference type="Proteomes" id="UP000480854"/>
    </source>
</evidence>
<feature type="signal peptide" evidence="1">
    <location>
        <begin position="1"/>
        <end position="20"/>
    </location>
</feature>
<dbReference type="Gene3D" id="3.10.350.10">
    <property type="entry name" value="LysM domain"/>
    <property type="match status" value="1"/>
</dbReference>
<comment type="caution">
    <text evidence="3">The sequence shown here is derived from an EMBL/GenBank/DDBJ whole genome shotgun (WGS) entry which is preliminary data.</text>
</comment>
<dbReference type="SUPFAM" id="SSF54106">
    <property type="entry name" value="LysM domain"/>
    <property type="match status" value="1"/>
</dbReference>
<protein>
    <submittedName>
        <fullName evidence="3">LysM peptidoglycan-binding domain-containing protein</fullName>
    </submittedName>
</protein>
<dbReference type="RefSeq" id="WP_149471179.1">
    <property type="nucleotide sequence ID" value="NZ_QOKW01000022.1"/>
</dbReference>